<dbReference type="SUPFAM" id="SSF103473">
    <property type="entry name" value="MFS general substrate transporter"/>
    <property type="match status" value="1"/>
</dbReference>
<name>A0ABQ8G411_9PEZI</name>
<feature type="transmembrane region" description="Helical" evidence="8">
    <location>
        <begin position="419"/>
        <end position="442"/>
    </location>
</feature>
<reference evidence="10 11" key="1">
    <citation type="journal article" date="2021" name="Nat. Commun.">
        <title>Genetic determinants of endophytism in the Arabidopsis root mycobiome.</title>
        <authorList>
            <person name="Mesny F."/>
            <person name="Miyauchi S."/>
            <person name="Thiergart T."/>
            <person name="Pickel B."/>
            <person name="Atanasova L."/>
            <person name="Karlsson M."/>
            <person name="Huettel B."/>
            <person name="Barry K.W."/>
            <person name="Haridas S."/>
            <person name="Chen C."/>
            <person name="Bauer D."/>
            <person name="Andreopoulos W."/>
            <person name="Pangilinan J."/>
            <person name="LaButti K."/>
            <person name="Riley R."/>
            <person name="Lipzen A."/>
            <person name="Clum A."/>
            <person name="Drula E."/>
            <person name="Henrissat B."/>
            <person name="Kohler A."/>
            <person name="Grigoriev I.V."/>
            <person name="Martin F.M."/>
            <person name="Hacquard S."/>
        </authorList>
    </citation>
    <scope>NUCLEOTIDE SEQUENCE [LARGE SCALE GENOMIC DNA]</scope>
    <source>
        <strain evidence="10 11">MPI-SDFR-AT-0080</strain>
    </source>
</reference>
<dbReference type="PRINTS" id="PR00171">
    <property type="entry name" value="SUGRTRNSPORT"/>
</dbReference>
<feature type="transmembrane region" description="Helical" evidence="8">
    <location>
        <begin position="129"/>
        <end position="152"/>
    </location>
</feature>
<evidence type="ECO:0000256" key="1">
    <source>
        <dbReference type="ARBA" id="ARBA00004141"/>
    </source>
</evidence>
<dbReference type="PANTHER" id="PTHR48022:SF6">
    <property type="entry name" value="MSTA PROTEIN-RELATED"/>
    <property type="match status" value="1"/>
</dbReference>
<evidence type="ECO:0000256" key="8">
    <source>
        <dbReference type="SAM" id="Phobius"/>
    </source>
</evidence>
<evidence type="ECO:0000256" key="7">
    <source>
        <dbReference type="RuleBase" id="RU003346"/>
    </source>
</evidence>
<evidence type="ECO:0000256" key="3">
    <source>
        <dbReference type="ARBA" id="ARBA00022448"/>
    </source>
</evidence>
<feature type="transmembrane region" description="Helical" evidence="8">
    <location>
        <begin position="78"/>
        <end position="98"/>
    </location>
</feature>
<feature type="transmembrane region" description="Helical" evidence="8">
    <location>
        <begin position="105"/>
        <end position="123"/>
    </location>
</feature>
<comment type="subcellular location">
    <subcellularLocation>
        <location evidence="1">Membrane</location>
        <topology evidence="1">Multi-pass membrane protein</topology>
    </subcellularLocation>
</comment>
<dbReference type="Pfam" id="PF00083">
    <property type="entry name" value="Sugar_tr"/>
    <property type="match status" value="1"/>
</dbReference>
<feature type="transmembrane region" description="Helical" evidence="8">
    <location>
        <begin position="454"/>
        <end position="472"/>
    </location>
</feature>
<dbReference type="InterPro" id="IPR005829">
    <property type="entry name" value="Sugar_transporter_CS"/>
</dbReference>
<dbReference type="InterPro" id="IPR050360">
    <property type="entry name" value="MFS_Sugar_Transporters"/>
</dbReference>
<feature type="transmembrane region" description="Helical" evidence="8">
    <location>
        <begin position="199"/>
        <end position="216"/>
    </location>
</feature>
<evidence type="ECO:0000256" key="4">
    <source>
        <dbReference type="ARBA" id="ARBA00022692"/>
    </source>
</evidence>
<proteinExistence type="inferred from homology"/>
<dbReference type="PROSITE" id="PS50850">
    <property type="entry name" value="MFS"/>
    <property type="match status" value="1"/>
</dbReference>
<keyword evidence="6 8" id="KW-0472">Membrane</keyword>
<feature type="transmembrane region" description="Helical" evidence="8">
    <location>
        <begin position="322"/>
        <end position="344"/>
    </location>
</feature>
<dbReference type="EMBL" id="JAGTJR010000021">
    <property type="protein sequence ID" value="KAH7044010.1"/>
    <property type="molecule type" value="Genomic_DNA"/>
</dbReference>
<sequence length="532" mass="57852">MARGQAELSARVEAPVTIKAYLLCVFAAFGGILFGYDSGYISGVLGMNYFKREFGHPGSTDTDNAYEGYLYHTWEKSLITSILSAGTFFGALFAGSLADWIGRRTTVVAGCVVFAVGVVLQVASTAVNLLVAGRLIAGIGVGFVSATIILYMSEIAPKAVRGAIVSGYQFAITIGLLLASCVDQATKNRMDSGSYRIPISIQFAWAIILGGGLLCLPESPRYFVKDDKLEKAASALARIRGQPADSEYIQSELAELVANFRHEREHMQSGWIDCFRGGWSPSGNLRRVMLGVFLQMFQQLTGVNFIFYYGTTFFQQVGLKNAFIISVITNVVNVCSTPLSFWAIERLGRRPLLIFGAIGMLVCEFIVAIVGVAAPDSNAQGICLIVFVCIYIFFFATTWGPAAWVVIGEVYPLPIRAKGVALSTASNWLWNFVLGYVTPYMVDANEGNLGVKVFFVWGSTCTLCALFAFFMVPETKGLSLEQVDRMLEETTPATSAKWVPHETFADEATRKDIAKATGATTVYDESVEPKSA</sequence>
<gene>
    <name evidence="10" type="ORF">B0J12DRAFT_578138</name>
</gene>
<protein>
    <submittedName>
        <fullName evidence="10">MFS monosaccharide transporter-like protein</fullName>
    </submittedName>
</protein>
<accession>A0ABQ8G411</accession>
<dbReference type="PANTHER" id="PTHR48022">
    <property type="entry name" value="PLASTIDIC GLUCOSE TRANSPORTER 4"/>
    <property type="match status" value="1"/>
</dbReference>
<comment type="similarity">
    <text evidence="2 7">Belongs to the major facilitator superfamily. Sugar transporter (TC 2.A.1.1) family.</text>
</comment>
<dbReference type="InterPro" id="IPR003663">
    <property type="entry name" value="Sugar/inositol_transpt"/>
</dbReference>
<organism evidence="10 11">
    <name type="scientific">Macrophomina phaseolina</name>
    <dbReference type="NCBI Taxonomy" id="35725"/>
    <lineage>
        <taxon>Eukaryota</taxon>
        <taxon>Fungi</taxon>
        <taxon>Dikarya</taxon>
        <taxon>Ascomycota</taxon>
        <taxon>Pezizomycotina</taxon>
        <taxon>Dothideomycetes</taxon>
        <taxon>Dothideomycetes incertae sedis</taxon>
        <taxon>Botryosphaeriales</taxon>
        <taxon>Botryosphaeriaceae</taxon>
        <taxon>Macrophomina</taxon>
    </lineage>
</organism>
<comment type="caution">
    <text evidence="10">The sequence shown here is derived from an EMBL/GenBank/DDBJ whole genome shotgun (WGS) entry which is preliminary data.</text>
</comment>
<evidence type="ECO:0000256" key="2">
    <source>
        <dbReference type="ARBA" id="ARBA00010992"/>
    </source>
</evidence>
<keyword evidence="5 8" id="KW-1133">Transmembrane helix</keyword>
<dbReference type="InterPro" id="IPR036259">
    <property type="entry name" value="MFS_trans_sf"/>
</dbReference>
<dbReference type="PROSITE" id="PS00216">
    <property type="entry name" value="SUGAR_TRANSPORT_1"/>
    <property type="match status" value="1"/>
</dbReference>
<evidence type="ECO:0000313" key="10">
    <source>
        <dbReference type="EMBL" id="KAH7044010.1"/>
    </source>
</evidence>
<evidence type="ECO:0000256" key="5">
    <source>
        <dbReference type="ARBA" id="ARBA00022989"/>
    </source>
</evidence>
<feature type="transmembrane region" description="Helical" evidence="8">
    <location>
        <begin position="20"/>
        <end position="41"/>
    </location>
</feature>
<dbReference type="Gene3D" id="1.20.1250.20">
    <property type="entry name" value="MFS general substrate transporter like domains"/>
    <property type="match status" value="1"/>
</dbReference>
<dbReference type="Proteomes" id="UP000774617">
    <property type="component" value="Unassembled WGS sequence"/>
</dbReference>
<dbReference type="PROSITE" id="PS00217">
    <property type="entry name" value="SUGAR_TRANSPORT_2"/>
    <property type="match status" value="1"/>
</dbReference>
<feature type="transmembrane region" description="Helical" evidence="8">
    <location>
        <begin position="379"/>
        <end position="407"/>
    </location>
</feature>
<feature type="domain" description="Major facilitator superfamily (MFS) profile" evidence="9">
    <location>
        <begin position="23"/>
        <end position="476"/>
    </location>
</feature>
<evidence type="ECO:0000313" key="11">
    <source>
        <dbReference type="Proteomes" id="UP000774617"/>
    </source>
</evidence>
<keyword evidence="3 7" id="KW-0813">Transport</keyword>
<feature type="transmembrane region" description="Helical" evidence="8">
    <location>
        <begin position="159"/>
        <end position="179"/>
    </location>
</feature>
<dbReference type="InterPro" id="IPR005828">
    <property type="entry name" value="MFS_sugar_transport-like"/>
</dbReference>
<evidence type="ECO:0000259" key="9">
    <source>
        <dbReference type="PROSITE" id="PS50850"/>
    </source>
</evidence>
<keyword evidence="11" id="KW-1185">Reference proteome</keyword>
<evidence type="ECO:0000256" key="6">
    <source>
        <dbReference type="ARBA" id="ARBA00023136"/>
    </source>
</evidence>
<feature type="transmembrane region" description="Helical" evidence="8">
    <location>
        <begin position="351"/>
        <end position="373"/>
    </location>
</feature>
<dbReference type="InterPro" id="IPR020846">
    <property type="entry name" value="MFS_dom"/>
</dbReference>
<keyword evidence="4 8" id="KW-0812">Transmembrane</keyword>
<dbReference type="NCBIfam" id="TIGR00879">
    <property type="entry name" value="SP"/>
    <property type="match status" value="1"/>
</dbReference>
<feature type="transmembrane region" description="Helical" evidence="8">
    <location>
        <begin position="288"/>
        <end position="310"/>
    </location>
</feature>
<dbReference type="CDD" id="cd17356">
    <property type="entry name" value="MFS_HXT"/>
    <property type="match status" value="1"/>
</dbReference>